<evidence type="ECO:0000313" key="3">
    <source>
        <dbReference type="Proteomes" id="UP000304148"/>
    </source>
</evidence>
<evidence type="ECO:0000313" key="1">
    <source>
        <dbReference type="EMBL" id="MCY9529748.1"/>
    </source>
</evidence>
<protein>
    <submittedName>
        <fullName evidence="2">Uncharacterized protein</fullName>
    </submittedName>
</protein>
<name>A0A383R898_PAEAL</name>
<reference evidence="2" key="2">
    <citation type="submission" date="2018-08" db="EMBL/GenBank/DDBJ databases">
        <authorList>
            <person name="Ferrada E.E."/>
            <person name="Latorre B.A."/>
        </authorList>
    </citation>
    <scope>NUCLEOTIDE SEQUENCE</scope>
    <source>
        <strain evidence="2">Paenibacillus B-LR1</strain>
    </source>
</reference>
<sequence>MKKIIFLLIAALIISNVIWGYLYFKVDHPAVHVYNLKGTGEMWDITDYKIIVTPSNILRGHGKLAYKGDPKNFEKITSYQMKFEELNLDGNYDIVYMTEASSKEGTVAIPANLNDIGSITREYSYNEPKKDIHNYNSTTLTITWNDNDGKLHSESIRLSIENEINLD</sequence>
<dbReference type="Proteomes" id="UP000304148">
    <property type="component" value="Chromosome"/>
</dbReference>
<dbReference type="AlphaFoldDB" id="A0A383R898"/>
<keyword evidence="4" id="KW-1185">Reference proteome</keyword>
<dbReference type="Proteomes" id="UP001527090">
    <property type="component" value="Unassembled WGS sequence"/>
</dbReference>
<organism evidence="2 3">
    <name type="scientific">Paenibacillus alvei</name>
    <name type="common">Bacillus alvei</name>
    <dbReference type="NCBI Taxonomy" id="44250"/>
    <lineage>
        <taxon>Bacteria</taxon>
        <taxon>Bacillati</taxon>
        <taxon>Bacillota</taxon>
        <taxon>Bacilli</taxon>
        <taxon>Bacillales</taxon>
        <taxon>Paenibacillaceae</taxon>
        <taxon>Paenibacillus</taxon>
    </lineage>
</organism>
<evidence type="ECO:0000313" key="2">
    <source>
        <dbReference type="EMBL" id="SYX83178.1"/>
    </source>
</evidence>
<dbReference type="EMBL" id="JAMDLY010000010">
    <property type="protein sequence ID" value="MCY9529748.1"/>
    <property type="molecule type" value="Genomic_DNA"/>
</dbReference>
<proteinExistence type="predicted"/>
<dbReference type="EMBL" id="LS992241">
    <property type="protein sequence ID" value="SYX83178.1"/>
    <property type="molecule type" value="Genomic_DNA"/>
</dbReference>
<accession>A0A383R898</accession>
<reference evidence="1 4" key="3">
    <citation type="submission" date="2022-05" db="EMBL/GenBank/DDBJ databases">
        <title>Genome Sequencing of Bee-Associated Microbes.</title>
        <authorList>
            <person name="Dunlap C."/>
        </authorList>
    </citation>
    <scope>NUCLEOTIDE SEQUENCE [LARGE SCALE GENOMIC DNA]</scope>
    <source>
        <strain evidence="1 4">NRRL NRS-750</strain>
    </source>
</reference>
<evidence type="ECO:0000313" key="4">
    <source>
        <dbReference type="Proteomes" id="UP001527090"/>
    </source>
</evidence>
<gene>
    <name evidence="1" type="ORF">M5X04_10430</name>
    <name evidence="2" type="ORF">PBLR_11600</name>
</gene>
<dbReference type="RefSeq" id="WP_138185288.1">
    <property type="nucleotide sequence ID" value="NZ_JAMDLY010000010.1"/>
</dbReference>
<reference evidence="3" key="1">
    <citation type="submission" date="2018-08" db="EMBL/GenBank/DDBJ databases">
        <authorList>
            <person name="Chevrot R."/>
        </authorList>
    </citation>
    <scope>NUCLEOTIDE SEQUENCE [LARGE SCALE GENOMIC DNA]</scope>
</reference>